<evidence type="ECO:0000256" key="3">
    <source>
        <dbReference type="ARBA" id="ARBA00022723"/>
    </source>
</evidence>
<keyword evidence="6" id="KW-0560">Oxidoreductase</keyword>
<dbReference type="InterPro" id="IPR017972">
    <property type="entry name" value="Cyt_P450_CS"/>
</dbReference>
<comment type="similarity">
    <text evidence="2 6">Belongs to the cytochrome P450 family.</text>
</comment>
<dbReference type="GeneID" id="62197500"/>
<dbReference type="GO" id="GO:0020037">
    <property type="term" value="F:heme binding"/>
    <property type="evidence" value="ECO:0007669"/>
    <property type="project" value="InterPro"/>
</dbReference>
<evidence type="ECO:0000313" key="8">
    <source>
        <dbReference type="Proteomes" id="UP000662931"/>
    </source>
</evidence>
<sequence>MIPGPTICALSGYWILYKSWSEQRNHYVDHLHRIYGPIVRVGPNEVDICDSSYLKDVYVHDMDKSNFYAQFVNYGSHNTFSTVDKETHKESRKVSAKFYSKTHVCSDEVQQNIRGVISKVLKVLDQSKNSPINVFLLWSDMAMDAVTIFSFGTKYYQPLLDDPWGLGKTVVMDFFVQSSSWFWTTQMPQVYNWVVPQGVNVATQKCCDFIEKQFERALSGIGESEETLVNTLLGEKASNAKKPVFDDLRTKSECFDHIAAGHNTTATTLSYVYFELSRHPELQQRLVDELKTFNGNKILSVDDHESQIYSKVEELPLMNAVIDETFRVYAAIPGQEPRLAPKGGMQWRGSKETPRCTVPQGTVITMQPWSLHRDPSVFTDPNNWNPDRWMIEDQEKLKAMRKNLIPFSAGARMCVGMNLAICEIKLNISSIMSRYKVKLEEGFDYDSYSYFADAYTSMPAKAQMPLVFEPLGN</sequence>
<dbReference type="GO" id="GO:0016705">
    <property type="term" value="F:oxidoreductase activity, acting on paired donors, with incorporation or reduction of molecular oxygen"/>
    <property type="evidence" value="ECO:0007669"/>
    <property type="project" value="InterPro"/>
</dbReference>
<gene>
    <name evidence="7" type="ORF">FOA43_004100</name>
</gene>
<dbReference type="AlphaFoldDB" id="A0A875S5V5"/>
<organism evidence="7 8">
    <name type="scientific">Eeniella nana</name>
    <name type="common">Yeast</name>
    <name type="synonym">Brettanomyces nanus</name>
    <dbReference type="NCBI Taxonomy" id="13502"/>
    <lineage>
        <taxon>Eukaryota</taxon>
        <taxon>Fungi</taxon>
        <taxon>Dikarya</taxon>
        <taxon>Ascomycota</taxon>
        <taxon>Saccharomycotina</taxon>
        <taxon>Pichiomycetes</taxon>
        <taxon>Pichiales</taxon>
        <taxon>Pichiaceae</taxon>
        <taxon>Brettanomyces</taxon>
    </lineage>
</organism>
<name>A0A875S5V5_EENNA</name>
<evidence type="ECO:0000256" key="2">
    <source>
        <dbReference type="ARBA" id="ARBA00010617"/>
    </source>
</evidence>
<dbReference type="PROSITE" id="PS00086">
    <property type="entry name" value="CYTOCHROME_P450"/>
    <property type="match status" value="1"/>
</dbReference>
<keyword evidence="5 6" id="KW-0349">Heme</keyword>
<dbReference type="Gene3D" id="1.10.630.10">
    <property type="entry name" value="Cytochrome P450"/>
    <property type="match status" value="1"/>
</dbReference>
<dbReference type="InterPro" id="IPR002401">
    <property type="entry name" value="Cyt_P450_E_grp-I"/>
</dbReference>
<keyword evidence="4 5" id="KW-0408">Iron</keyword>
<dbReference type="Pfam" id="PF00067">
    <property type="entry name" value="p450"/>
    <property type="match status" value="1"/>
</dbReference>
<accession>A0A875S5V5</accession>
<dbReference type="PRINTS" id="PR00463">
    <property type="entry name" value="EP450I"/>
</dbReference>
<evidence type="ECO:0000256" key="4">
    <source>
        <dbReference type="ARBA" id="ARBA00023004"/>
    </source>
</evidence>
<dbReference type="RefSeq" id="XP_038780271.1">
    <property type="nucleotide sequence ID" value="XM_038924343.1"/>
</dbReference>
<dbReference type="PANTHER" id="PTHR24305">
    <property type="entry name" value="CYTOCHROME P450"/>
    <property type="match status" value="1"/>
</dbReference>
<evidence type="ECO:0008006" key="9">
    <source>
        <dbReference type="Google" id="ProtNLM"/>
    </source>
</evidence>
<protein>
    <recommendedName>
        <fullName evidence="9">Cytochrome P450</fullName>
    </recommendedName>
</protein>
<reference evidence="7" key="1">
    <citation type="submission" date="2020-10" db="EMBL/GenBank/DDBJ databases">
        <authorList>
            <person name="Roach M.J.R."/>
        </authorList>
    </citation>
    <scope>NUCLEOTIDE SEQUENCE</scope>
    <source>
        <strain evidence="7">CBS 1945</strain>
    </source>
</reference>
<dbReference type="PANTHER" id="PTHR24305:SF166">
    <property type="entry name" value="CYTOCHROME P450 12A4, MITOCHONDRIAL-RELATED"/>
    <property type="match status" value="1"/>
</dbReference>
<dbReference type="KEGG" id="bnn:FOA43_004100"/>
<evidence type="ECO:0000256" key="1">
    <source>
        <dbReference type="ARBA" id="ARBA00001971"/>
    </source>
</evidence>
<dbReference type="GO" id="GO:0004497">
    <property type="term" value="F:monooxygenase activity"/>
    <property type="evidence" value="ECO:0007669"/>
    <property type="project" value="UniProtKB-KW"/>
</dbReference>
<dbReference type="Proteomes" id="UP000662931">
    <property type="component" value="Chromosome 4"/>
</dbReference>
<feature type="binding site" description="axial binding residue" evidence="5">
    <location>
        <position position="414"/>
    </location>
    <ligand>
        <name>heme</name>
        <dbReference type="ChEBI" id="CHEBI:30413"/>
    </ligand>
    <ligandPart>
        <name>Fe</name>
        <dbReference type="ChEBI" id="CHEBI:18248"/>
    </ligandPart>
</feature>
<keyword evidence="8" id="KW-1185">Reference proteome</keyword>
<proteinExistence type="inferred from homology"/>
<dbReference type="EMBL" id="CP064815">
    <property type="protein sequence ID" value="QPG76706.1"/>
    <property type="molecule type" value="Genomic_DNA"/>
</dbReference>
<dbReference type="InterPro" id="IPR001128">
    <property type="entry name" value="Cyt_P450"/>
</dbReference>
<evidence type="ECO:0000256" key="5">
    <source>
        <dbReference type="PIRSR" id="PIRSR602401-1"/>
    </source>
</evidence>
<keyword evidence="6" id="KW-0503">Monooxygenase</keyword>
<evidence type="ECO:0000256" key="6">
    <source>
        <dbReference type="RuleBase" id="RU000461"/>
    </source>
</evidence>
<dbReference type="InterPro" id="IPR036396">
    <property type="entry name" value="Cyt_P450_sf"/>
</dbReference>
<dbReference type="PRINTS" id="PR00385">
    <property type="entry name" value="P450"/>
</dbReference>
<comment type="cofactor">
    <cofactor evidence="1 5">
        <name>heme</name>
        <dbReference type="ChEBI" id="CHEBI:30413"/>
    </cofactor>
</comment>
<dbReference type="SUPFAM" id="SSF48264">
    <property type="entry name" value="Cytochrome P450"/>
    <property type="match status" value="1"/>
</dbReference>
<dbReference type="OrthoDB" id="1470350at2759"/>
<evidence type="ECO:0000313" key="7">
    <source>
        <dbReference type="EMBL" id="QPG76706.1"/>
    </source>
</evidence>
<keyword evidence="3 5" id="KW-0479">Metal-binding</keyword>
<dbReference type="GO" id="GO:0005506">
    <property type="term" value="F:iron ion binding"/>
    <property type="evidence" value="ECO:0007669"/>
    <property type="project" value="InterPro"/>
</dbReference>
<dbReference type="InterPro" id="IPR050121">
    <property type="entry name" value="Cytochrome_P450_monoxygenase"/>
</dbReference>